<feature type="transmembrane region" description="Helical" evidence="6">
    <location>
        <begin position="338"/>
        <end position="355"/>
    </location>
</feature>
<dbReference type="InterPro" id="IPR020846">
    <property type="entry name" value="MFS_dom"/>
</dbReference>
<sequence>MTAPNNTAVVQEEPVDLEQQNKMAVRALILLLITFILGTLCLQGFNLVFTNIGSDVGAPEQAALITSLPSIVLGIVCFIYGSLGDFVSLKKLIVFGLVTLFVGSLFGFIANFFFTKNLWTVIIARILQTAGEQVSGSVYLVIATKYLKKELKVIFFGLFTAGYQVSAAIGVFAAGLLTSIAWQYLFLIPAVTIVFLPFLLHLLPNRRGGSQHVDWLGFTIFGLASAFLSLFFSYNSWWMLAVCVVLFVLFGVYINKASDPFITPAFFKNTRWLAAIMLIVLFYFTNYCVSPIFNTMGTTLYNMDVTQVSQYIVWAFIVAAVFGTTSGWIVGKIGRTTAIVLASLLMICGFVGSALCVNTDFGLLTLFACIFYAGCGLMYSPVVSTVLDTLPVDESGRGVGMNDLVMNVTASIGIAVFGAQLGGTALAGGSLTGATGPAAVYSNLLIIAAGVVVLGLVWFLVFHKHIYRGESAQVQKEVEQPEDVEEVLHPAK</sequence>
<proteinExistence type="predicted"/>
<feature type="transmembrane region" description="Helical" evidence="6">
    <location>
        <begin position="439"/>
        <end position="461"/>
    </location>
</feature>
<dbReference type="Proteomes" id="UP000293613">
    <property type="component" value="Unassembled WGS sequence"/>
</dbReference>
<feature type="transmembrane region" description="Helical" evidence="6">
    <location>
        <begin position="154"/>
        <end position="176"/>
    </location>
</feature>
<dbReference type="PROSITE" id="PS50850">
    <property type="entry name" value="MFS"/>
    <property type="match status" value="1"/>
</dbReference>
<dbReference type="PANTHER" id="PTHR42718">
    <property type="entry name" value="MAJOR FACILITATOR SUPERFAMILY MULTIDRUG TRANSPORTER MFSC"/>
    <property type="match status" value="1"/>
</dbReference>
<reference evidence="8 9" key="1">
    <citation type="journal article" date="2019" name="Appl. Environ. Microbiol.">
        <title>Dissecting the evolutionary development of the Bifidobacterium animalis species through comparative genomics analyses.</title>
        <authorList>
            <person name="Lugli G.A."/>
            <person name="Mancino W."/>
            <person name="Milani C."/>
            <person name="Duranti S."/>
            <person name="Mancabelli L."/>
            <person name="Napoli S."/>
            <person name="Mangifesta M."/>
            <person name="Viappiani A."/>
            <person name="Anzalone R."/>
            <person name="Longhi G."/>
            <person name="van Sinderen D."/>
            <person name="Ventura M."/>
            <person name="Turroni F."/>
        </authorList>
    </citation>
    <scope>NUCLEOTIDE SEQUENCE [LARGE SCALE GENOMIC DNA]</scope>
    <source>
        <strain evidence="8 9">2011B</strain>
    </source>
</reference>
<dbReference type="GeneID" id="29696585"/>
<feature type="transmembrane region" description="Helical" evidence="6">
    <location>
        <begin position="274"/>
        <end position="293"/>
    </location>
</feature>
<dbReference type="OMA" id="MYSPIVS"/>
<gene>
    <name evidence="8" type="ORF">PG2011B_1515</name>
</gene>
<feature type="transmembrane region" description="Helical" evidence="6">
    <location>
        <begin position="313"/>
        <end position="331"/>
    </location>
</feature>
<evidence type="ECO:0000313" key="9">
    <source>
        <dbReference type="Proteomes" id="UP000293613"/>
    </source>
</evidence>
<name>A0A315S0A2_BIFAN</name>
<evidence type="ECO:0000256" key="2">
    <source>
        <dbReference type="ARBA" id="ARBA00022448"/>
    </source>
</evidence>
<comment type="subcellular location">
    <subcellularLocation>
        <location evidence="1">Cell membrane</location>
        <topology evidence="1">Multi-pass membrane protein</topology>
    </subcellularLocation>
</comment>
<keyword evidence="3 6" id="KW-0812">Transmembrane</keyword>
<dbReference type="PRINTS" id="PR01036">
    <property type="entry name" value="TCRTETB"/>
</dbReference>
<keyword evidence="2" id="KW-0813">Transport</keyword>
<dbReference type="RefSeq" id="WP_004219086.1">
    <property type="nucleotide sequence ID" value="NZ_CAKMAC010000011.1"/>
</dbReference>
<dbReference type="AlphaFoldDB" id="A0A315S0A2"/>
<feature type="transmembrane region" description="Helical" evidence="6">
    <location>
        <begin position="237"/>
        <end position="254"/>
    </location>
</feature>
<evidence type="ECO:0000256" key="3">
    <source>
        <dbReference type="ARBA" id="ARBA00022692"/>
    </source>
</evidence>
<evidence type="ECO:0000256" key="5">
    <source>
        <dbReference type="ARBA" id="ARBA00023136"/>
    </source>
</evidence>
<evidence type="ECO:0000256" key="1">
    <source>
        <dbReference type="ARBA" id="ARBA00004651"/>
    </source>
</evidence>
<dbReference type="SUPFAM" id="SSF103473">
    <property type="entry name" value="MFS general substrate transporter"/>
    <property type="match status" value="1"/>
</dbReference>
<feature type="transmembrane region" description="Helical" evidence="6">
    <location>
        <begin position="215"/>
        <end position="231"/>
    </location>
</feature>
<dbReference type="InterPro" id="IPR011701">
    <property type="entry name" value="MFS"/>
</dbReference>
<feature type="transmembrane region" description="Helical" evidence="6">
    <location>
        <begin position="27"/>
        <end position="49"/>
    </location>
</feature>
<organism evidence="8 9">
    <name type="scientific">Bifidobacterium animalis subsp. lactis</name>
    <name type="common">Bifidobacterium lactis</name>
    <dbReference type="NCBI Taxonomy" id="302911"/>
    <lineage>
        <taxon>Bacteria</taxon>
        <taxon>Bacillati</taxon>
        <taxon>Actinomycetota</taxon>
        <taxon>Actinomycetes</taxon>
        <taxon>Bifidobacteriales</taxon>
        <taxon>Bifidobacteriaceae</taxon>
        <taxon>Bifidobacterium</taxon>
    </lineage>
</organism>
<feature type="transmembrane region" description="Helical" evidence="6">
    <location>
        <begin position="404"/>
        <end position="427"/>
    </location>
</feature>
<dbReference type="EMBL" id="RSCO01000034">
    <property type="protein sequence ID" value="RYM92853.1"/>
    <property type="molecule type" value="Genomic_DNA"/>
</dbReference>
<dbReference type="Gene3D" id="1.20.1250.20">
    <property type="entry name" value="MFS general substrate transporter like domains"/>
    <property type="match status" value="2"/>
</dbReference>
<keyword evidence="5 6" id="KW-0472">Membrane</keyword>
<dbReference type="GO" id="GO:0022857">
    <property type="term" value="F:transmembrane transporter activity"/>
    <property type="evidence" value="ECO:0007669"/>
    <property type="project" value="InterPro"/>
</dbReference>
<feature type="transmembrane region" description="Helical" evidence="6">
    <location>
        <begin position="361"/>
        <end position="383"/>
    </location>
</feature>
<evidence type="ECO:0000259" key="7">
    <source>
        <dbReference type="PROSITE" id="PS50850"/>
    </source>
</evidence>
<comment type="caution">
    <text evidence="8">The sequence shown here is derived from an EMBL/GenBank/DDBJ whole genome shotgun (WGS) entry which is preliminary data.</text>
</comment>
<keyword evidence="4 6" id="KW-1133">Transmembrane helix</keyword>
<feature type="transmembrane region" description="Helical" evidence="6">
    <location>
        <begin position="182"/>
        <end position="203"/>
    </location>
</feature>
<dbReference type="PANTHER" id="PTHR42718:SF9">
    <property type="entry name" value="MAJOR FACILITATOR SUPERFAMILY MULTIDRUG TRANSPORTER MFSC"/>
    <property type="match status" value="1"/>
</dbReference>
<feature type="domain" description="Major facilitator superfamily (MFS) profile" evidence="7">
    <location>
        <begin position="27"/>
        <end position="467"/>
    </location>
</feature>
<dbReference type="GO" id="GO:0005886">
    <property type="term" value="C:plasma membrane"/>
    <property type="evidence" value="ECO:0007669"/>
    <property type="project" value="UniProtKB-SubCell"/>
</dbReference>
<evidence type="ECO:0000313" key="8">
    <source>
        <dbReference type="EMBL" id="RYM92853.1"/>
    </source>
</evidence>
<evidence type="ECO:0000256" key="4">
    <source>
        <dbReference type="ARBA" id="ARBA00022989"/>
    </source>
</evidence>
<evidence type="ECO:0000256" key="6">
    <source>
        <dbReference type="SAM" id="Phobius"/>
    </source>
</evidence>
<dbReference type="Pfam" id="PF07690">
    <property type="entry name" value="MFS_1"/>
    <property type="match status" value="1"/>
</dbReference>
<feature type="transmembrane region" description="Helical" evidence="6">
    <location>
        <begin position="61"/>
        <end position="80"/>
    </location>
</feature>
<dbReference type="InterPro" id="IPR036259">
    <property type="entry name" value="MFS_trans_sf"/>
</dbReference>
<protein>
    <submittedName>
        <fullName evidence="8">Tetracycline repressor protein</fullName>
    </submittedName>
</protein>
<feature type="transmembrane region" description="Helical" evidence="6">
    <location>
        <begin position="92"/>
        <end position="113"/>
    </location>
</feature>
<accession>A0A315S0A2</accession>